<feature type="domain" description="LicD/FKTN/FKRP nucleotidyltransferase" evidence="2">
    <location>
        <begin position="149"/>
        <end position="191"/>
    </location>
</feature>
<accession>A0A0D2LXI7</accession>
<protein>
    <recommendedName>
        <fullName evidence="2">LicD/FKTN/FKRP nucleotidyltransferase domain-containing protein</fullName>
    </recommendedName>
</protein>
<dbReference type="OrthoDB" id="444255at2759"/>
<evidence type="ECO:0000313" key="3">
    <source>
        <dbReference type="EMBL" id="KIY94186.1"/>
    </source>
</evidence>
<dbReference type="Proteomes" id="UP000054498">
    <property type="component" value="Unassembled WGS sequence"/>
</dbReference>
<feature type="region of interest" description="Disordered" evidence="1">
    <location>
        <begin position="67"/>
        <end position="97"/>
    </location>
</feature>
<gene>
    <name evidence="3" type="ORF">MNEG_13774</name>
</gene>
<evidence type="ECO:0000256" key="1">
    <source>
        <dbReference type="SAM" id="MobiDB-lite"/>
    </source>
</evidence>
<sequence>MFSSSHQRTATGEAQVAEQRRRRRKHRSTAPQRQQQQHEEEQQQKQHEQLDDPLGFLTRITVRAAPPADGKRCASLDGPPTDESSGDEAGAAGPRSPKAVQPLAYAAVGALTAYYGIKGILGGYQQLRRRNLRALIRTVSPVLGSLGATYWLDFGSLLGAHREGDVIAHDNDADVVVLNPDWDELLVALRAALPQYRVFFVVPSEDRSIRWIRLLNGVGVMDVYGAFDGGAAAPGMVGGPS</sequence>
<dbReference type="PANTHER" id="PTHR13627:SF31">
    <property type="entry name" value="RIBITOL 5-PHOSPHATE TRANSFERASE FKRP"/>
    <property type="match status" value="1"/>
</dbReference>
<dbReference type="AlphaFoldDB" id="A0A0D2LXI7"/>
<evidence type="ECO:0000259" key="2">
    <source>
        <dbReference type="Pfam" id="PF04991"/>
    </source>
</evidence>
<dbReference type="GO" id="GO:0009100">
    <property type="term" value="P:glycoprotein metabolic process"/>
    <property type="evidence" value="ECO:0007669"/>
    <property type="project" value="UniProtKB-ARBA"/>
</dbReference>
<dbReference type="KEGG" id="mng:MNEG_13774"/>
<dbReference type="PANTHER" id="PTHR13627">
    <property type="entry name" value="FUKUTIN RELATED PROTEIN"/>
    <property type="match status" value="1"/>
</dbReference>
<dbReference type="Pfam" id="PF04991">
    <property type="entry name" value="LicD"/>
    <property type="match status" value="1"/>
</dbReference>
<feature type="compositionally biased region" description="Polar residues" evidence="1">
    <location>
        <begin position="1"/>
        <end position="12"/>
    </location>
</feature>
<reference evidence="3 4" key="1">
    <citation type="journal article" date="2013" name="BMC Genomics">
        <title>Reconstruction of the lipid metabolism for the microalga Monoraphidium neglectum from its genome sequence reveals characteristics suitable for biofuel production.</title>
        <authorList>
            <person name="Bogen C."/>
            <person name="Al-Dilaimi A."/>
            <person name="Albersmeier A."/>
            <person name="Wichmann J."/>
            <person name="Grundmann M."/>
            <person name="Rupp O."/>
            <person name="Lauersen K.J."/>
            <person name="Blifernez-Klassen O."/>
            <person name="Kalinowski J."/>
            <person name="Goesmann A."/>
            <person name="Mussgnug J.H."/>
            <person name="Kruse O."/>
        </authorList>
    </citation>
    <scope>NUCLEOTIDE SEQUENCE [LARGE SCALE GENOMIC DNA]</scope>
    <source>
        <strain evidence="3 4">SAG 48.87</strain>
    </source>
</reference>
<dbReference type="EMBL" id="KK104262">
    <property type="protein sequence ID" value="KIY94186.1"/>
    <property type="molecule type" value="Genomic_DNA"/>
</dbReference>
<dbReference type="InterPro" id="IPR052613">
    <property type="entry name" value="LicD_transferase"/>
</dbReference>
<keyword evidence="4" id="KW-1185">Reference proteome</keyword>
<feature type="compositionally biased region" description="Basic and acidic residues" evidence="1">
    <location>
        <begin position="36"/>
        <end position="50"/>
    </location>
</feature>
<dbReference type="InterPro" id="IPR007074">
    <property type="entry name" value="LicD/FKTN/FKRP_NTP_transf"/>
</dbReference>
<evidence type="ECO:0000313" key="4">
    <source>
        <dbReference type="Proteomes" id="UP000054498"/>
    </source>
</evidence>
<dbReference type="RefSeq" id="XP_013893206.1">
    <property type="nucleotide sequence ID" value="XM_014037752.1"/>
</dbReference>
<dbReference type="GeneID" id="25731270"/>
<name>A0A0D2LXI7_9CHLO</name>
<proteinExistence type="predicted"/>
<organism evidence="3 4">
    <name type="scientific">Monoraphidium neglectum</name>
    <dbReference type="NCBI Taxonomy" id="145388"/>
    <lineage>
        <taxon>Eukaryota</taxon>
        <taxon>Viridiplantae</taxon>
        <taxon>Chlorophyta</taxon>
        <taxon>core chlorophytes</taxon>
        <taxon>Chlorophyceae</taxon>
        <taxon>CS clade</taxon>
        <taxon>Sphaeropleales</taxon>
        <taxon>Selenastraceae</taxon>
        <taxon>Monoraphidium</taxon>
    </lineage>
</organism>
<feature type="region of interest" description="Disordered" evidence="1">
    <location>
        <begin position="1"/>
        <end position="55"/>
    </location>
</feature>